<proteinExistence type="predicted"/>
<reference evidence="1" key="1">
    <citation type="submission" date="2021-05" db="EMBL/GenBank/DDBJ databases">
        <authorList>
            <person name="Pietrasiak N."/>
            <person name="Ward R."/>
            <person name="Stajich J.E."/>
            <person name="Kurbessoian T."/>
        </authorList>
    </citation>
    <scope>NUCLEOTIDE SEQUENCE</scope>
    <source>
        <strain evidence="1">GSE-TBD4-15B</strain>
    </source>
</reference>
<accession>A0A951U3K8</accession>
<sequence>MSNLYQPWVIIAIFPTHKPQEIARTRHRSDADAHARFLRRYVKQGEFQVMFDSDAAPTELPLRTFR</sequence>
<dbReference type="AlphaFoldDB" id="A0A951U3K8"/>
<reference evidence="1" key="2">
    <citation type="journal article" date="2022" name="Microbiol. Resour. Announc.">
        <title>Metagenome Sequencing to Explore Phylogenomics of Terrestrial Cyanobacteria.</title>
        <authorList>
            <person name="Ward R.D."/>
            <person name="Stajich J.E."/>
            <person name="Johansen J.R."/>
            <person name="Huntemann M."/>
            <person name="Clum A."/>
            <person name="Foster B."/>
            <person name="Foster B."/>
            <person name="Roux S."/>
            <person name="Palaniappan K."/>
            <person name="Varghese N."/>
            <person name="Mukherjee S."/>
            <person name="Reddy T.B.K."/>
            <person name="Daum C."/>
            <person name="Copeland A."/>
            <person name="Chen I.A."/>
            <person name="Ivanova N.N."/>
            <person name="Kyrpides N.C."/>
            <person name="Shapiro N."/>
            <person name="Eloe-Fadrosh E.A."/>
            <person name="Pietrasiak N."/>
        </authorList>
    </citation>
    <scope>NUCLEOTIDE SEQUENCE</scope>
    <source>
        <strain evidence="1">GSE-TBD4-15B</strain>
    </source>
</reference>
<gene>
    <name evidence="1" type="ORF">KME07_03425</name>
</gene>
<evidence type="ECO:0000313" key="2">
    <source>
        <dbReference type="Proteomes" id="UP000707356"/>
    </source>
</evidence>
<comment type="caution">
    <text evidence="1">The sequence shown here is derived from an EMBL/GenBank/DDBJ whole genome shotgun (WGS) entry which is preliminary data.</text>
</comment>
<organism evidence="1 2">
    <name type="scientific">Pegethrix bostrychoides GSE-TBD4-15B</name>
    <dbReference type="NCBI Taxonomy" id="2839662"/>
    <lineage>
        <taxon>Bacteria</taxon>
        <taxon>Bacillati</taxon>
        <taxon>Cyanobacteriota</taxon>
        <taxon>Cyanophyceae</taxon>
        <taxon>Oculatellales</taxon>
        <taxon>Oculatellaceae</taxon>
        <taxon>Pegethrix</taxon>
    </lineage>
</organism>
<dbReference type="EMBL" id="JAHHHV010000013">
    <property type="protein sequence ID" value="MBW4464476.1"/>
    <property type="molecule type" value="Genomic_DNA"/>
</dbReference>
<name>A0A951U3K8_9CYAN</name>
<dbReference type="Proteomes" id="UP000707356">
    <property type="component" value="Unassembled WGS sequence"/>
</dbReference>
<protein>
    <submittedName>
        <fullName evidence="1">Uncharacterized protein</fullName>
    </submittedName>
</protein>
<evidence type="ECO:0000313" key="1">
    <source>
        <dbReference type="EMBL" id="MBW4464476.1"/>
    </source>
</evidence>